<feature type="non-terminal residue" evidence="1">
    <location>
        <position position="1"/>
    </location>
</feature>
<accession>E9I9D4</accession>
<proteinExistence type="predicted"/>
<dbReference type="AlphaFoldDB" id="E9I9D4"/>
<protein>
    <submittedName>
        <fullName evidence="1">Uncharacterized protein</fullName>
    </submittedName>
</protein>
<dbReference type="HOGENOM" id="CLU_1801339_0_0_1"/>
<feature type="non-terminal residue" evidence="1">
    <location>
        <position position="144"/>
    </location>
</feature>
<sequence>ESSDNECSVTYNDDKASELILDKNVAEEVMIASSMDRHNDIINLILKEVNLCTNCESSLRSNSFLFCIKRITSLTNKLLRTRAHRRNILKVLLDFLENWNASMDWHECMEHHTNMFKIVVRIIAINNIVWWCNHKNEINIDQNV</sequence>
<name>E9I9D4_SOLIN</name>
<reference evidence="1" key="1">
    <citation type="journal article" date="2011" name="Proc. Natl. Acad. Sci. U.S.A.">
        <title>The genome of the fire ant Solenopsis invicta.</title>
        <authorList>
            <person name="Wurm Y."/>
            <person name="Wang J."/>
            <person name="Riba-Grognuz O."/>
            <person name="Corona M."/>
            <person name="Nygaard S."/>
            <person name="Hunt B.G."/>
            <person name="Ingram K.K."/>
            <person name="Falquet L."/>
            <person name="Nipitwattanaphon M."/>
            <person name="Gotzek D."/>
            <person name="Dijkstra M.B."/>
            <person name="Oettler J."/>
            <person name="Comtesse F."/>
            <person name="Shih C.J."/>
            <person name="Wu W.J."/>
            <person name="Yang C.C."/>
            <person name="Thomas J."/>
            <person name="Beaudoing E."/>
            <person name="Pradervand S."/>
            <person name="Flegel V."/>
            <person name="Cook E.D."/>
            <person name="Fabbretti R."/>
            <person name="Stockinger H."/>
            <person name="Long L."/>
            <person name="Farmerie W.G."/>
            <person name="Oakey J."/>
            <person name="Boomsma J.J."/>
            <person name="Pamilo P."/>
            <person name="Yi S.V."/>
            <person name="Heinze J."/>
            <person name="Goodisman M.A."/>
            <person name="Farinelli L."/>
            <person name="Harshman K."/>
            <person name="Hulo N."/>
            <person name="Cerutti L."/>
            <person name="Xenarios I."/>
            <person name="Shoemaker D."/>
            <person name="Keller L."/>
        </authorList>
    </citation>
    <scope>NUCLEOTIDE SEQUENCE [LARGE SCALE GENOMIC DNA]</scope>
</reference>
<gene>
    <name evidence="1" type="ORF">SINV_16216</name>
</gene>
<evidence type="ECO:0000313" key="1">
    <source>
        <dbReference type="EMBL" id="EFZ22829.1"/>
    </source>
</evidence>
<organism>
    <name type="scientific">Solenopsis invicta</name>
    <name type="common">Red imported fire ant</name>
    <name type="synonym">Solenopsis wagneri</name>
    <dbReference type="NCBI Taxonomy" id="13686"/>
    <lineage>
        <taxon>Eukaryota</taxon>
        <taxon>Metazoa</taxon>
        <taxon>Ecdysozoa</taxon>
        <taxon>Arthropoda</taxon>
        <taxon>Hexapoda</taxon>
        <taxon>Insecta</taxon>
        <taxon>Pterygota</taxon>
        <taxon>Neoptera</taxon>
        <taxon>Endopterygota</taxon>
        <taxon>Hymenoptera</taxon>
        <taxon>Apocrita</taxon>
        <taxon>Aculeata</taxon>
        <taxon>Formicoidea</taxon>
        <taxon>Formicidae</taxon>
        <taxon>Myrmicinae</taxon>
        <taxon>Solenopsis</taxon>
    </lineage>
</organism>
<dbReference type="EMBL" id="GL761780">
    <property type="protein sequence ID" value="EFZ22829.1"/>
    <property type="molecule type" value="Genomic_DNA"/>
</dbReference>